<keyword evidence="2" id="KW-1185">Reference proteome</keyword>
<organism evidence="1 2">
    <name type="scientific">Pseudoalteromonas piratica</name>
    <dbReference type="NCBI Taxonomy" id="1348114"/>
    <lineage>
        <taxon>Bacteria</taxon>
        <taxon>Pseudomonadati</taxon>
        <taxon>Pseudomonadota</taxon>
        <taxon>Gammaproteobacteria</taxon>
        <taxon>Alteromonadales</taxon>
        <taxon>Pseudoalteromonadaceae</taxon>
        <taxon>Pseudoalteromonas</taxon>
    </lineage>
</organism>
<proteinExistence type="predicted"/>
<dbReference type="KEGG" id="pseo:OM33_20400"/>
<dbReference type="Proteomes" id="UP000030341">
    <property type="component" value="Chromosome 2"/>
</dbReference>
<dbReference type="RefSeq" id="WP_040136347.1">
    <property type="nucleotide sequence ID" value="NZ_CP009889.1"/>
</dbReference>
<sequence length="352" mass="39061">MKKPIIALALTTVFGLLIWLFFSDKSVAQPNTFKTLPAKASVITPAVQPKASNVTQQNLTIAQAKKHFDESIKSAAKQVSHQYAAALNFPPYSQPLTSLDTDRLEPNKFNPVAVPINNDGADLVLSLSKYRFVYPEPIVVRIEGENIGAVTLSLMDVDSKKVLASQRINNAKQSYDFSFSAREDYPRNLQILAEAQINAEQVPIVAHLQYMNPSAVLMGFDNAWPNRDKMTIPAKLKVYKAGMYRIRANLYIGEQPIAHLVSRERLETGSQTIALDAHWSVLKATDQPMHLHGFVIELMSPAPGEPSVFGHSEIKSFTISEFPVDSLNKTPYHPTNAERQSLQFLKSLGTTS</sequence>
<gene>
    <name evidence="1" type="ORF">OM33_20400</name>
</gene>
<protein>
    <submittedName>
        <fullName evidence="1">Uncharacterized protein</fullName>
    </submittedName>
</protein>
<reference evidence="1 2" key="1">
    <citation type="submission" date="2014-11" db="EMBL/GenBank/DDBJ databases">
        <title>Complete Genome Sequence of Pseudoalteromonas sp. Strain OCN003 Isolated from Kaneohe Bay, Oahu, Hawaii.</title>
        <authorList>
            <person name="Beurmann S."/>
            <person name="Videau P."/>
            <person name="Ushijima B."/>
            <person name="Smith A.M."/>
            <person name="Aeby G.S."/>
            <person name="Callahan S.M."/>
            <person name="Belcaid M."/>
        </authorList>
    </citation>
    <scope>NUCLEOTIDE SEQUENCE [LARGE SCALE GENOMIC DNA]</scope>
    <source>
        <strain evidence="1 2">OCN003</strain>
    </source>
</reference>
<evidence type="ECO:0000313" key="2">
    <source>
        <dbReference type="Proteomes" id="UP000030341"/>
    </source>
</evidence>
<accession>A0A0A7EL79</accession>
<dbReference type="AlphaFoldDB" id="A0A0A7EL79"/>
<name>A0A0A7EL79_9GAMM</name>
<evidence type="ECO:0000313" key="1">
    <source>
        <dbReference type="EMBL" id="AIY67394.1"/>
    </source>
</evidence>
<dbReference type="HOGENOM" id="CLU_067092_0_0_6"/>
<dbReference type="EMBL" id="CP009889">
    <property type="protein sequence ID" value="AIY67394.1"/>
    <property type="molecule type" value="Genomic_DNA"/>
</dbReference>
<dbReference type="OrthoDB" id="5759974at2"/>
<dbReference type="eggNOG" id="ENOG5031ATR">
    <property type="taxonomic scope" value="Bacteria"/>
</dbReference>